<evidence type="ECO:0000313" key="8">
    <source>
        <dbReference type="Proteomes" id="UP000250266"/>
    </source>
</evidence>
<evidence type="ECO:0000256" key="3">
    <source>
        <dbReference type="ARBA" id="ARBA00022630"/>
    </source>
</evidence>
<evidence type="ECO:0000259" key="6">
    <source>
        <dbReference type="Pfam" id="PF01565"/>
    </source>
</evidence>
<dbReference type="InterPro" id="IPR016169">
    <property type="entry name" value="FAD-bd_PCMH_sub2"/>
</dbReference>
<sequence>MDSIKSILNADEIILPSSPAYAKETLVWSAHKHQRPQLVARPASVESLSRLLIALNDTDLEFAIRCGGCGNSSSKDVVITLSAFAGFKFISASETVIIGAGQVWEEVDRKLEEAAPGYAIVSARCSYVGVGGGTLQGGLGWLSSEYGLATSEEPDLLWALRDGGGNFVVVSAFKVKVYKYSSSIYSGMIMYPREALSALATEIPKFIERCKDPKLAMHFYCFDLYQGAFIGKLPQPGVAIFVEKGFKWALNIAGAQDMTRAMTFREKWFNDLLGSDPSLSAGTFVLVEMMQKPAFHSIKSDTDTAWPHTKWQQVLQLGTGALQDSSPETHALAVKCLADAPDMILGVGNWSQADILLRDFESFHEPEKMFGKNSAKMKRVKQKVDPKGRLKGAYSLI</sequence>
<proteinExistence type="inferred from homology"/>
<keyword evidence="5" id="KW-0560">Oxidoreductase</keyword>
<name>A0A8E2JAK7_9PEZI</name>
<comment type="similarity">
    <text evidence="2">Belongs to the oxygen-dependent FAD-linked oxidoreductase family.</text>
</comment>
<dbReference type="InterPro" id="IPR006094">
    <property type="entry name" value="Oxid_FAD_bind_N"/>
</dbReference>
<reference evidence="7 8" key="1">
    <citation type="journal article" date="2016" name="Nat. Commun.">
        <title>Ectomycorrhizal ecology is imprinted in the genome of the dominant symbiotic fungus Cenococcum geophilum.</title>
        <authorList>
            <consortium name="DOE Joint Genome Institute"/>
            <person name="Peter M."/>
            <person name="Kohler A."/>
            <person name="Ohm R.A."/>
            <person name="Kuo A."/>
            <person name="Krutzmann J."/>
            <person name="Morin E."/>
            <person name="Arend M."/>
            <person name="Barry K.W."/>
            <person name="Binder M."/>
            <person name="Choi C."/>
            <person name="Clum A."/>
            <person name="Copeland A."/>
            <person name="Grisel N."/>
            <person name="Haridas S."/>
            <person name="Kipfer T."/>
            <person name="LaButti K."/>
            <person name="Lindquist E."/>
            <person name="Lipzen A."/>
            <person name="Maire R."/>
            <person name="Meier B."/>
            <person name="Mihaltcheva S."/>
            <person name="Molinier V."/>
            <person name="Murat C."/>
            <person name="Poggeler S."/>
            <person name="Quandt C.A."/>
            <person name="Sperisen C."/>
            <person name="Tritt A."/>
            <person name="Tisserant E."/>
            <person name="Crous P.W."/>
            <person name="Henrissat B."/>
            <person name="Nehls U."/>
            <person name="Egli S."/>
            <person name="Spatafora J.W."/>
            <person name="Grigoriev I.V."/>
            <person name="Martin F.M."/>
        </authorList>
    </citation>
    <scope>NUCLEOTIDE SEQUENCE [LARGE SCALE GENOMIC DNA]</scope>
    <source>
        <strain evidence="7 8">CBS 459.81</strain>
    </source>
</reference>
<evidence type="ECO:0000256" key="4">
    <source>
        <dbReference type="ARBA" id="ARBA00022827"/>
    </source>
</evidence>
<dbReference type="Pfam" id="PF01565">
    <property type="entry name" value="FAD_binding_4"/>
    <property type="match status" value="1"/>
</dbReference>
<dbReference type="SUPFAM" id="SSF56176">
    <property type="entry name" value="FAD-binding/transporter-associated domain-like"/>
    <property type="match status" value="1"/>
</dbReference>
<keyword evidence="4" id="KW-0274">FAD</keyword>
<gene>
    <name evidence="7" type="ORF">K432DRAFT_465521</name>
</gene>
<dbReference type="PANTHER" id="PTHR42973">
    <property type="entry name" value="BINDING OXIDOREDUCTASE, PUTATIVE (AFU_ORTHOLOGUE AFUA_1G17690)-RELATED"/>
    <property type="match status" value="1"/>
</dbReference>
<dbReference type="OrthoDB" id="2151789at2759"/>
<protein>
    <submittedName>
        <fullName evidence="7">FAD-binding domain-containing protein</fullName>
    </submittedName>
</protein>
<dbReference type="AlphaFoldDB" id="A0A8E2JAK7"/>
<evidence type="ECO:0000313" key="7">
    <source>
        <dbReference type="EMBL" id="OCK75539.1"/>
    </source>
</evidence>
<keyword evidence="3" id="KW-0285">Flavoprotein</keyword>
<dbReference type="GO" id="GO:0016491">
    <property type="term" value="F:oxidoreductase activity"/>
    <property type="evidence" value="ECO:0007669"/>
    <property type="project" value="UniProtKB-KW"/>
</dbReference>
<dbReference type="InterPro" id="IPR036318">
    <property type="entry name" value="FAD-bd_PCMH-like_sf"/>
</dbReference>
<dbReference type="InterPro" id="IPR050416">
    <property type="entry name" value="FAD-linked_Oxidoreductase"/>
</dbReference>
<keyword evidence="8" id="KW-1185">Reference proteome</keyword>
<dbReference type="GO" id="GO:0050660">
    <property type="term" value="F:flavin adenine dinucleotide binding"/>
    <property type="evidence" value="ECO:0007669"/>
    <property type="project" value="InterPro"/>
</dbReference>
<dbReference type="EMBL" id="KV745303">
    <property type="protein sequence ID" value="OCK75539.1"/>
    <property type="molecule type" value="Genomic_DNA"/>
</dbReference>
<dbReference type="Gene3D" id="3.30.465.10">
    <property type="match status" value="2"/>
</dbReference>
<evidence type="ECO:0000256" key="1">
    <source>
        <dbReference type="ARBA" id="ARBA00001974"/>
    </source>
</evidence>
<evidence type="ECO:0000256" key="2">
    <source>
        <dbReference type="ARBA" id="ARBA00005466"/>
    </source>
</evidence>
<organism evidence="7 8">
    <name type="scientific">Lepidopterella palustris CBS 459.81</name>
    <dbReference type="NCBI Taxonomy" id="1314670"/>
    <lineage>
        <taxon>Eukaryota</taxon>
        <taxon>Fungi</taxon>
        <taxon>Dikarya</taxon>
        <taxon>Ascomycota</taxon>
        <taxon>Pezizomycotina</taxon>
        <taxon>Dothideomycetes</taxon>
        <taxon>Pleosporomycetidae</taxon>
        <taxon>Mytilinidiales</taxon>
        <taxon>Argynnaceae</taxon>
        <taxon>Lepidopterella</taxon>
    </lineage>
</organism>
<feature type="domain" description="FAD linked oxidase N-terminal" evidence="6">
    <location>
        <begin position="36"/>
        <end position="149"/>
    </location>
</feature>
<comment type="cofactor">
    <cofactor evidence="1">
        <name>FAD</name>
        <dbReference type="ChEBI" id="CHEBI:57692"/>
    </cofactor>
</comment>
<dbReference type="PANTHER" id="PTHR42973:SF39">
    <property type="entry name" value="FAD-BINDING PCMH-TYPE DOMAIN-CONTAINING PROTEIN"/>
    <property type="match status" value="1"/>
</dbReference>
<dbReference type="Proteomes" id="UP000250266">
    <property type="component" value="Unassembled WGS sequence"/>
</dbReference>
<accession>A0A8E2JAK7</accession>
<evidence type="ECO:0000256" key="5">
    <source>
        <dbReference type="ARBA" id="ARBA00023002"/>
    </source>
</evidence>